<dbReference type="Pfam" id="PF09588">
    <property type="entry name" value="YqaJ"/>
    <property type="match status" value="1"/>
</dbReference>
<evidence type="ECO:0000259" key="2">
    <source>
        <dbReference type="Pfam" id="PF09588"/>
    </source>
</evidence>
<feature type="compositionally biased region" description="Polar residues" evidence="1">
    <location>
        <begin position="71"/>
        <end position="84"/>
    </location>
</feature>
<comment type="caution">
    <text evidence="3">The sequence shown here is derived from an EMBL/GenBank/DDBJ whole genome shotgun (WGS) entry which is preliminary data.</text>
</comment>
<accession>A0AAV7L720</accession>
<feature type="domain" description="YqaJ viral recombinase" evidence="2">
    <location>
        <begin position="208"/>
        <end position="372"/>
    </location>
</feature>
<reference evidence="3" key="1">
    <citation type="journal article" date="2022" name="bioRxiv">
        <title>Sequencing and chromosome-scale assembly of the giantPleurodeles waltlgenome.</title>
        <authorList>
            <person name="Brown T."/>
            <person name="Elewa A."/>
            <person name="Iarovenko S."/>
            <person name="Subramanian E."/>
            <person name="Araus A.J."/>
            <person name="Petzold A."/>
            <person name="Susuki M."/>
            <person name="Suzuki K.-i.T."/>
            <person name="Hayashi T."/>
            <person name="Toyoda A."/>
            <person name="Oliveira C."/>
            <person name="Osipova E."/>
            <person name="Leigh N.D."/>
            <person name="Simon A."/>
            <person name="Yun M.H."/>
        </authorList>
    </citation>
    <scope>NUCLEOTIDE SEQUENCE</scope>
    <source>
        <strain evidence="3">20211129_DDA</strain>
        <tissue evidence="3">Liver</tissue>
    </source>
</reference>
<feature type="compositionally biased region" description="Polar residues" evidence="1">
    <location>
        <begin position="141"/>
        <end position="167"/>
    </location>
</feature>
<protein>
    <recommendedName>
        <fullName evidence="2">YqaJ viral recombinase domain-containing protein</fullName>
    </recommendedName>
</protein>
<keyword evidence="4" id="KW-1185">Reference proteome</keyword>
<dbReference type="InterPro" id="IPR051703">
    <property type="entry name" value="NF-kappa-B_Signaling_Reg"/>
</dbReference>
<dbReference type="PANTHER" id="PTHR46609:SF8">
    <property type="entry name" value="YQAJ VIRAL RECOMBINASE DOMAIN-CONTAINING PROTEIN"/>
    <property type="match status" value="1"/>
</dbReference>
<dbReference type="EMBL" id="JANPWB010000015">
    <property type="protein sequence ID" value="KAJ1087436.1"/>
    <property type="molecule type" value="Genomic_DNA"/>
</dbReference>
<feature type="region of interest" description="Disordered" evidence="1">
    <location>
        <begin position="1"/>
        <end position="181"/>
    </location>
</feature>
<dbReference type="InterPro" id="IPR011604">
    <property type="entry name" value="PDDEXK-like_dom_sf"/>
</dbReference>
<dbReference type="SUPFAM" id="SSF52980">
    <property type="entry name" value="Restriction endonuclease-like"/>
    <property type="match status" value="1"/>
</dbReference>
<evidence type="ECO:0000256" key="1">
    <source>
        <dbReference type="SAM" id="MobiDB-lite"/>
    </source>
</evidence>
<dbReference type="Gene3D" id="3.90.320.10">
    <property type="match status" value="1"/>
</dbReference>
<dbReference type="InterPro" id="IPR011335">
    <property type="entry name" value="Restrct_endonuc-II-like"/>
</dbReference>
<feature type="compositionally biased region" description="Low complexity" evidence="1">
    <location>
        <begin position="55"/>
        <end position="70"/>
    </location>
</feature>
<proteinExistence type="predicted"/>
<organism evidence="3 4">
    <name type="scientific">Pleurodeles waltl</name>
    <name type="common">Iberian ribbed newt</name>
    <dbReference type="NCBI Taxonomy" id="8319"/>
    <lineage>
        <taxon>Eukaryota</taxon>
        <taxon>Metazoa</taxon>
        <taxon>Chordata</taxon>
        <taxon>Craniata</taxon>
        <taxon>Vertebrata</taxon>
        <taxon>Euteleostomi</taxon>
        <taxon>Amphibia</taxon>
        <taxon>Batrachia</taxon>
        <taxon>Caudata</taxon>
        <taxon>Salamandroidea</taxon>
        <taxon>Salamandridae</taxon>
        <taxon>Pleurodelinae</taxon>
        <taxon>Pleurodeles</taxon>
    </lineage>
</organism>
<dbReference type="CDD" id="cd22343">
    <property type="entry name" value="PDDEXK_lambda_exonuclease-like"/>
    <property type="match status" value="1"/>
</dbReference>
<evidence type="ECO:0000313" key="4">
    <source>
        <dbReference type="Proteomes" id="UP001066276"/>
    </source>
</evidence>
<gene>
    <name evidence="3" type="ORF">NDU88_000608</name>
</gene>
<evidence type="ECO:0000313" key="3">
    <source>
        <dbReference type="EMBL" id="KAJ1087436.1"/>
    </source>
</evidence>
<name>A0AAV7L720_PLEWA</name>
<dbReference type="InterPro" id="IPR019080">
    <property type="entry name" value="YqaJ_viral_recombinase"/>
</dbReference>
<dbReference type="PANTHER" id="PTHR46609">
    <property type="entry name" value="EXONUCLEASE, PHAGE-TYPE/RECB, C-TERMINAL DOMAIN-CONTAINING PROTEIN"/>
    <property type="match status" value="1"/>
</dbReference>
<dbReference type="GO" id="GO:0006281">
    <property type="term" value="P:DNA repair"/>
    <property type="evidence" value="ECO:0007669"/>
    <property type="project" value="UniProtKB-ARBA"/>
</dbReference>
<dbReference type="AlphaFoldDB" id="A0AAV7L720"/>
<sequence>MERGTTGSQILDRFTGAPITLLKNSTSGMGRPRKDGTTGGDSVCVGGASAPPSKPSTSRSALSSTRAKTTPTARSAPSTRAQNVSDKDTGRSASGQGSRKTTPHSYAATTSFLQGDMNNNQEAGFRSSANEGGKSRARVANASNSTPTRNAASSGQSERGIHSTRTTPVKMPSKEGGQGEPLYTWHKSLEKEIHDIEIETRGQRDNPKWHEWRENRITASVAHKIANSKFVNGKSSEVPQSYLKAVVNQSPNIQTPAMSWGIRNEKRAVQEYEHLKSRNHSGGVKVEDCGLFIHPEKNWLAASPDGIVKDNSTGKPVGLLEVKCPYKHKANTIRDACKDGNFCLTQNGDSYALKKDHPYYTQVQTQMATTGLKKTDFVVYTKKETAIAPVEFDAKFWEATEPKLEKFYTDAVVPHMEKRNALAWATEE</sequence>
<dbReference type="Proteomes" id="UP001066276">
    <property type="component" value="Chromosome 11"/>
</dbReference>
<feature type="compositionally biased region" description="Polar residues" evidence="1">
    <location>
        <begin position="91"/>
        <end position="130"/>
    </location>
</feature>